<dbReference type="Proteomes" id="UP000517916">
    <property type="component" value="Unassembled WGS sequence"/>
</dbReference>
<dbReference type="EMBL" id="JACJID010000001">
    <property type="protein sequence ID" value="MBA8924503.1"/>
    <property type="molecule type" value="Genomic_DNA"/>
</dbReference>
<accession>A0ABR6BCA5</accession>
<sequence>MTGLPPPCPSDNLHRARSTMDIATELGISAGTVTRNLERYGIPVRPAGVHSRTEMVATADKSLSADIRRAVEGTLHGWQRLQRFQTAMAFPTIEAAADHLGAHQAALVRQFQRLEQDIGTQLFRRTTPTQPMRPTRRGNALLRALDQPHVRHRPNQPRKPAHHPG</sequence>
<dbReference type="SUPFAM" id="SSF46785">
    <property type="entry name" value="Winged helix' DNA-binding domain"/>
    <property type="match status" value="1"/>
</dbReference>
<organism evidence="3 4">
    <name type="scientific">Kutzneria viridogrisea</name>
    <dbReference type="NCBI Taxonomy" id="47990"/>
    <lineage>
        <taxon>Bacteria</taxon>
        <taxon>Bacillati</taxon>
        <taxon>Actinomycetota</taxon>
        <taxon>Actinomycetes</taxon>
        <taxon>Pseudonocardiales</taxon>
        <taxon>Pseudonocardiaceae</taxon>
        <taxon>Kutzneria</taxon>
    </lineage>
</organism>
<name>A0ABR6BCA5_9PSEU</name>
<dbReference type="InterPro" id="IPR036388">
    <property type="entry name" value="WH-like_DNA-bd_sf"/>
</dbReference>
<dbReference type="Pfam" id="PF00126">
    <property type="entry name" value="HTH_1"/>
    <property type="match status" value="1"/>
</dbReference>
<feature type="region of interest" description="Disordered" evidence="1">
    <location>
        <begin position="144"/>
        <end position="165"/>
    </location>
</feature>
<evidence type="ECO:0000256" key="1">
    <source>
        <dbReference type="SAM" id="MobiDB-lite"/>
    </source>
</evidence>
<evidence type="ECO:0000313" key="4">
    <source>
        <dbReference type="Proteomes" id="UP000517916"/>
    </source>
</evidence>
<evidence type="ECO:0000259" key="2">
    <source>
        <dbReference type="PROSITE" id="PS50931"/>
    </source>
</evidence>
<dbReference type="PROSITE" id="PS50931">
    <property type="entry name" value="HTH_LYSR"/>
    <property type="match status" value="1"/>
</dbReference>
<reference evidence="3 4" key="1">
    <citation type="submission" date="2020-08" db="EMBL/GenBank/DDBJ databases">
        <title>Genomic Encyclopedia of Archaeal and Bacterial Type Strains, Phase II (KMG-II): from individual species to whole genera.</title>
        <authorList>
            <person name="Goeker M."/>
        </authorList>
    </citation>
    <scope>NUCLEOTIDE SEQUENCE [LARGE SCALE GENOMIC DNA]</scope>
    <source>
        <strain evidence="3 4">DSM 43850</strain>
    </source>
</reference>
<comment type="caution">
    <text evidence="3">The sequence shown here is derived from an EMBL/GenBank/DDBJ whole genome shotgun (WGS) entry which is preliminary data.</text>
</comment>
<gene>
    <name evidence="3" type="ORF">BC739_001700</name>
</gene>
<feature type="domain" description="HTH lysR-type" evidence="2">
    <location>
        <begin position="76"/>
        <end position="135"/>
    </location>
</feature>
<dbReference type="RefSeq" id="WP_318296057.1">
    <property type="nucleotide sequence ID" value="NZ_JACJID010000001.1"/>
</dbReference>
<keyword evidence="4" id="KW-1185">Reference proteome</keyword>
<dbReference type="InterPro" id="IPR000847">
    <property type="entry name" value="LysR_HTH_N"/>
</dbReference>
<feature type="compositionally biased region" description="Basic residues" evidence="1">
    <location>
        <begin position="150"/>
        <end position="165"/>
    </location>
</feature>
<dbReference type="InterPro" id="IPR036390">
    <property type="entry name" value="WH_DNA-bd_sf"/>
</dbReference>
<dbReference type="Gene3D" id="1.10.10.10">
    <property type="entry name" value="Winged helix-like DNA-binding domain superfamily/Winged helix DNA-binding domain"/>
    <property type="match status" value="1"/>
</dbReference>
<protein>
    <recommendedName>
        <fullName evidence="2">HTH lysR-type domain-containing protein</fullName>
    </recommendedName>
</protein>
<dbReference type="PRINTS" id="PR00039">
    <property type="entry name" value="HTHLYSR"/>
</dbReference>
<evidence type="ECO:0000313" key="3">
    <source>
        <dbReference type="EMBL" id="MBA8924503.1"/>
    </source>
</evidence>
<proteinExistence type="predicted"/>